<organism evidence="3 4">
    <name type="scientific">Cyprinus carpio</name>
    <name type="common">Common carp</name>
    <dbReference type="NCBI Taxonomy" id="7962"/>
    <lineage>
        <taxon>Eukaryota</taxon>
        <taxon>Metazoa</taxon>
        <taxon>Chordata</taxon>
        <taxon>Craniata</taxon>
        <taxon>Vertebrata</taxon>
        <taxon>Euteleostomi</taxon>
        <taxon>Actinopterygii</taxon>
        <taxon>Neopterygii</taxon>
        <taxon>Teleostei</taxon>
        <taxon>Ostariophysi</taxon>
        <taxon>Cypriniformes</taxon>
        <taxon>Cyprinidae</taxon>
        <taxon>Cyprininae</taxon>
        <taxon>Cyprinus</taxon>
    </lineage>
</organism>
<reference evidence="3" key="1">
    <citation type="submission" date="2025-08" db="UniProtKB">
        <authorList>
            <consortium name="Ensembl"/>
        </authorList>
    </citation>
    <scope>IDENTIFICATION</scope>
</reference>
<name>A0A8C1WV61_CYPCA</name>
<evidence type="ECO:0000259" key="2">
    <source>
        <dbReference type="Pfam" id="PF20478"/>
    </source>
</evidence>
<sequence length="192" mass="22029">EDYTPVSSQTQPSQSSLTRKKRDLSFEQLRSFTNDILQWQPGLVFDVLALRQNNAPPPSAGLPGVPWCTCQNCRDMPTDRERKCCRQTPNNCISNLPLFRDYCLDGGFLRIHRQYREDVTALGRAREPGSESREFRYAAYRHYIYWQHGSLGAGNRLVIPSCCVCKIRDTFPDPQGQYTGFLPGLCHNLTFF</sequence>
<dbReference type="AlphaFoldDB" id="A0A8C1WV61"/>
<dbReference type="InterPro" id="IPR046815">
    <property type="entry name" value="P2RX7_C"/>
</dbReference>
<evidence type="ECO:0000313" key="4">
    <source>
        <dbReference type="Proteomes" id="UP000694700"/>
    </source>
</evidence>
<dbReference type="InterPro" id="IPR003050">
    <property type="entry name" value="P2X7_purinoceptor"/>
</dbReference>
<dbReference type="GO" id="GO:0005524">
    <property type="term" value="F:ATP binding"/>
    <property type="evidence" value="ECO:0007669"/>
    <property type="project" value="InterPro"/>
</dbReference>
<dbReference type="Ensembl" id="ENSCCRT00015072395.1">
    <property type="protein sequence ID" value="ENSCCRP00015070134.1"/>
    <property type="gene ID" value="ENSCCRG00015028416.1"/>
</dbReference>
<protein>
    <recommendedName>
        <fullName evidence="2">P2X purinoreceptor 7 intracellular domain-containing protein</fullName>
    </recommendedName>
</protein>
<dbReference type="PANTHER" id="PTHR36981">
    <property type="entry name" value="ZGC:195170"/>
    <property type="match status" value="1"/>
</dbReference>
<accession>A0A8C1WV61</accession>
<proteinExistence type="predicted"/>
<dbReference type="Proteomes" id="UP000694700">
    <property type="component" value="Unplaced"/>
</dbReference>
<feature type="compositionally biased region" description="Low complexity" evidence="1">
    <location>
        <begin position="1"/>
        <end position="16"/>
    </location>
</feature>
<feature type="region of interest" description="Disordered" evidence="1">
    <location>
        <begin position="1"/>
        <end position="20"/>
    </location>
</feature>
<dbReference type="PRINTS" id="PR01314">
    <property type="entry name" value="P2X7RECEPTOR"/>
</dbReference>
<dbReference type="PANTHER" id="PTHR36981:SF3">
    <property type="entry name" value="UBIQUITIN-LIKE PROTEASE FAMILY PROFILE DOMAIN-CONTAINING PROTEIN"/>
    <property type="match status" value="1"/>
</dbReference>
<evidence type="ECO:0000313" key="3">
    <source>
        <dbReference type="Ensembl" id="ENSCCRP00015070134.1"/>
    </source>
</evidence>
<dbReference type="GO" id="GO:0001614">
    <property type="term" value="F:purinergic nucleotide receptor activity"/>
    <property type="evidence" value="ECO:0007669"/>
    <property type="project" value="InterPro"/>
</dbReference>
<feature type="domain" description="P2X purinoreceptor 7 intracellular" evidence="2">
    <location>
        <begin position="59"/>
        <end position="181"/>
    </location>
</feature>
<dbReference type="GO" id="GO:0005216">
    <property type="term" value="F:monoatomic ion channel activity"/>
    <property type="evidence" value="ECO:0007669"/>
    <property type="project" value="InterPro"/>
</dbReference>
<dbReference type="Pfam" id="PF20478">
    <property type="entry name" value="P2RX7_C"/>
    <property type="match status" value="1"/>
</dbReference>
<evidence type="ECO:0000256" key="1">
    <source>
        <dbReference type="SAM" id="MobiDB-lite"/>
    </source>
</evidence>
<dbReference type="GO" id="GO:0016020">
    <property type="term" value="C:membrane"/>
    <property type="evidence" value="ECO:0007669"/>
    <property type="project" value="InterPro"/>
</dbReference>